<organism evidence="4">
    <name type="scientific">uncultured Blastococcus sp</name>
    <dbReference type="NCBI Taxonomy" id="217144"/>
    <lineage>
        <taxon>Bacteria</taxon>
        <taxon>Bacillati</taxon>
        <taxon>Actinomycetota</taxon>
        <taxon>Actinomycetes</taxon>
        <taxon>Geodermatophilales</taxon>
        <taxon>Geodermatophilaceae</taxon>
        <taxon>Blastococcus</taxon>
        <taxon>environmental samples</taxon>
    </lineage>
</organism>
<name>A0A6J4HZX7_9ACTN</name>
<dbReference type="EMBL" id="CADCTI010000123">
    <property type="protein sequence ID" value="CAA9237435.1"/>
    <property type="molecule type" value="Genomic_DNA"/>
</dbReference>
<evidence type="ECO:0000259" key="3">
    <source>
        <dbReference type="Pfam" id="PF01648"/>
    </source>
</evidence>
<evidence type="ECO:0000256" key="1">
    <source>
        <dbReference type="ARBA" id="ARBA00010990"/>
    </source>
</evidence>
<accession>A0A6J4HZX7</accession>
<dbReference type="GO" id="GO:0000287">
    <property type="term" value="F:magnesium ion binding"/>
    <property type="evidence" value="ECO:0007669"/>
    <property type="project" value="InterPro"/>
</dbReference>
<gene>
    <name evidence="4" type="ORF">AVDCRST_MAG57-1433</name>
</gene>
<evidence type="ECO:0000256" key="2">
    <source>
        <dbReference type="ARBA" id="ARBA00022679"/>
    </source>
</evidence>
<reference evidence="4" key="1">
    <citation type="submission" date="2020-02" db="EMBL/GenBank/DDBJ databases">
        <authorList>
            <person name="Meier V. D."/>
        </authorList>
    </citation>
    <scope>NUCLEOTIDE SEQUENCE</scope>
    <source>
        <strain evidence="4">AVDCRST_MAG57</strain>
    </source>
</reference>
<dbReference type="GO" id="GO:0005829">
    <property type="term" value="C:cytosol"/>
    <property type="evidence" value="ECO:0007669"/>
    <property type="project" value="TreeGrafter"/>
</dbReference>
<dbReference type="PANTHER" id="PTHR12215">
    <property type="entry name" value="PHOSPHOPANTETHEINE TRANSFERASE"/>
    <property type="match status" value="1"/>
</dbReference>
<dbReference type="Pfam" id="PF01648">
    <property type="entry name" value="ACPS"/>
    <property type="match status" value="1"/>
</dbReference>
<dbReference type="GO" id="GO:0008897">
    <property type="term" value="F:holo-[acyl-carrier-protein] synthase activity"/>
    <property type="evidence" value="ECO:0007669"/>
    <property type="project" value="InterPro"/>
</dbReference>
<dbReference type="SUPFAM" id="SSF56214">
    <property type="entry name" value="4'-phosphopantetheinyl transferase"/>
    <property type="match status" value="2"/>
</dbReference>
<dbReference type="InterPro" id="IPR050559">
    <property type="entry name" value="P-Pant_transferase_sf"/>
</dbReference>
<keyword evidence="2" id="KW-0808">Transferase</keyword>
<evidence type="ECO:0000313" key="4">
    <source>
        <dbReference type="EMBL" id="CAA9237435.1"/>
    </source>
</evidence>
<proteinExistence type="inferred from homology"/>
<dbReference type="Gene3D" id="3.90.470.20">
    <property type="entry name" value="4'-phosphopantetheinyl transferase domain"/>
    <property type="match status" value="1"/>
</dbReference>
<feature type="domain" description="4'-phosphopantetheinyl transferase" evidence="3">
    <location>
        <begin position="125"/>
        <end position="212"/>
    </location>
</feature>
<comment type="similarity">
    <text evidence="1">Belongs to the P-Pant transferase superfamily. Gsp/Sfp/HetI/AcpT family.</text>
</comment>
<dbReference type="InterPro" id="IPR037143">
    <property type="entry name" value="4-PPantetheinyl_Trfase_dom_sf"/>
</dbReference>
<dbReference type="AlphaFoldDB" id="A0A6J4HZX7"/>
<dbReference type="GO" id="GO:0019878">
    <property type="term" value="P:lysine biosynthetic process via aminoadipic acid"/>
    <property type="evidence" value="ECO:0007669"/>
    <property type="project" value="TreeGrafter"/>
</dbReference>
<sequence>MTTGQLTVPAGRLPALVPGACQVWWARPDDVASEHDALLSPDELQRRCRILRAADRERFTAGVVVVRTVLGVHAGRPPDALRIDRTCPLCGRQHGKPHLPEVPDLQFSVSHSAGCVVVAVGRGAPVGIDVEHVASWDAADLDEVAQLTLAREERAVVSRQPAGLRAAAFTTYWTRKEAAVKATGAGLTAPLDEIVVSAPTAPPRVLRWSDPAGGNPPVLRTLRPPAGFAAALAVAGGMPASVVELDAGPLLRALSAAG</sequence>
<dbReference type="PANTHER" id="PTHR12215:SF10">
    <property type="entry name" value="L-AMINOADIPATE-SEMIALDEHYDE DEHYDROGENASE-PHOSPHOPANTETHEINYL TRANSFERASE"/>
    <property type="match status" value="1"/>
</dbReference>
<dbReference type="InterPro" id="IPR008278">
    <property type="entry name" value="4-PPantetheinyl_Trfase_dom"/>
</dbReference>
<protein>
    <recommendedName>
        <fullName evidence="3">4'-phosphopantetheinyl transferase domain-containing protein</fullName>
    </recommendedName>
</protein>